<protein>
    <submittedName>
        <fullName evidence="1">Uncharacterized protein</fullName>
    </submittedName>
</protein>
<evidence type="ECO:0000313" key="2">
    <source>
        <dbReference type="Proteomes" id="UP000005239"/>
    </source>
</evidence>
<reference evidence="2" key="1">
    <citation type="journal article" date="2008" name="Nat. Genet.">
        <title>The Pristionchus pacificus genome provides a unique perspective on nematode lifestyle and parasitism.</title>
        <authorList>
            <person name="Dieterich C."/>
            <person name="Clifton S.W."/>
            <person name="Schuster L.N."/>
            <person name="Chinwalla A."/>
            <person name="Delehaunty K."/>
            <person name="Dinkelacker I."/>
            <person name="Fulton L."/>
            <person name="Fulton R."/>
            <person name="Godfrey J."/>
            <person name="Minx P."/>
            <person name="Mitreva M."/>
            <person name="Roeseler W."/>
            <person name="Tian H."/>
            <person name="Witte H."/>
            <person name="Yang S.P."/>
            <person name="Wilson R.K."/>
            <person name="Sommer R.J."/>
        </authorList>
    </citation>
    <scope>NUCLEOTIDE SEQUENCE [LARGE SCALE GENOMIC DNA]</scope>
    <source>
        <strain evidence="2">PS312</strain>
    </source>
</reference>
<evidence type="ECO:0000313" key="1">
    <source>
        <dbReference type="EnsemblMetazoa" id="PPA38991.1"/>
    </source>
</evidence>
<accession>A0A8R1UU61</accession>
<dbReference type="AlphaFoldDB" id="A0A2A6CAJ3"/>
<organism evidence="1 2">
    <name type="scientific">Pristionchus pacificus</name>
    <name type="common">Parasitic nematode worm</name>
    <dbReference type="NCBI Taxonomy" id="54126"/>
    <lineage>
        <taxon>Eukaryota</taxon>
        <taxon>Metazoa</taxon>
        <taxon>Ecdysozoa</taxon>
        <taxon>Nematoda</taxon>
        <taxon>Chromadorea</taxon>
        <taxon>Rhabditida</taxon>
        <taxon>Rhabditina</taxon>
        <taxon>Diplogasteromorpha</taxon>
        <taxon>Diplogasteroidea</taxon>
        <taxon>Neodiplogasteridae</taxon>
        <taxon>Pristionchus</taxon>
    </lineage>
</organism>
<accession>A0A2A6CAJ3</accession>
<proteinExistence type="predicted"/>
<keyword evidence="2" id="KW-1185">Reference proteome</keyword>
<dbReference type="EnsemblMetazoa" id="PPA38991.1">
    <property type="protein sequence ID" value="PPA38991.1"/>
    <property type="gene ID" value="WBGene00277360"/>
</dbReference>
<sequence length="72" mass="8423">RPMESLAEYPTAPPILPFTTRIREGNREGERRIDNVEERRRSSPANRIYGCENGCSYCGLKQRLVFEPLRRI</sequence>
<dbReference type="Proteomes" id="UP000005239">
    <property type="component" value="Unassembled WGS sequence"/>
</dbReference>
<reference evidence="1" key="2">
    <citation type="submission" date="2022-06" db="UniProtKB">
        <authorList>
            <consortium name="EnsemblMetazoa"/>
        </authorList>
    </citation>
    <scope>IDENTIFICATION</scope>
    <source>
        <strain evidence="1">PS312</strain>
    </source>
</reference>
<gene>
    <name evidence="1" type="primary">WBGene00277360</name>
</gene>
<name>A0A2A6CAJ3_PRIPA</name>